<dbReference type="AlphaFoldDB" id="A0A7J9F3J0"/>
<dbReference type="GO" id="GO:0006952">
    <property type="term" value="P:defense response"/>
    <property type="evidence" value="ECO:0007669"/>
    <property type="project" value="InterPro"/>
</dbReference>
<evidence type="ECO:0000313" key="2">
    <source>
        <dbReference type="Proteomes" id="UP000593568"/>
    </source>
</evidence>
<keyword evidence="2" id="KW-1185">Reference proteome</keyword>
<name>A0A7J9F3J0_9ROSI</name>
<dbReference type="PANTHER" id="PTHR37245">
    <property type="entry name" value="PAMP-INDUCED SECRETED PEPTIDE 1"/>
    <property type="match status" value="1"/>
</dbReference>
<dbReference type="Proteomes" id="UP000593568">
    <property type="component" value="Unassembled WGS sequence"/>
</dbReference>
<protein>
    <submittedName>
        <fullName evidence="1">Uncharacterized protein</fullName>
    </submittedName>
</protein>
<organism evidence="1 2">
    <name type="scientific">Gossypium trilobum</name>
    <dbReference type="NCBI Taxonomy" id="34281"/>
    <lineage>
        <taxon>Eukaryota</taxon>
        <taxon>Viridiplantae</taxon>
        <taxon>Streptophyta</taxon>
        <taxon>Embryophyta</taxon>
        <taxon>Tracheophyta</taxon>
        <taxon>Spermatophyta</taxon>
        <taxon>Magnoliopsida</taxon>
        <taxon>eudicotyledons</taxon>
        <taxon>Gunneridae</taxon>
        <taxon>Pentapetalae</taxon>
        <taxon>rosids</taxon>
        <taxon>malvids</taxon>
        <taxon>Malvales</taxon>
        <taxon>Malvaceae</taxon>
        <taxon>Malvoideae</taxon>
        <taxon>Gossypium</taxon>
    </lineage>
</organism>
<accession>A0A7J9F3J0</accession>
<dbReference type="EMBL" id="JABEZW010000011">
    <property type="protein sequence ID" value="MBA0779872.1"/>
    <property type="molecule type" value="Genomic_DNA"/>
</dbReference>
<sequence length="111" mass="12259">MAILSHVGVEATRVLAEDHFAKANHLETYSSVYEKAKFTMSCWLERLASGPSPRGPVLSDVSVEAARVLREDLGNVNHMETYSSVYHKARSTMSYWLQRLASGPSPQGPGH</sequence>
<dbReference type="InterPro" id="IPR040273">
    <property type="entry name" value="PIP1"/>
</dbReference>
<reference evidence="1 2" key="1">
    <citation type="journal article" date="2019" name="Genome Biol. Evol.">
        <title>Insights into the evolution of the New World diploid cottons (Gossypium, subgenus Houzingenia) based on genome sequencing.</title>
        <authorList>
            <person name="Grover C.E."/>
            <person name="Arick M.A. 2nd"/>
            <person name="Thrash A."/>
            <person name="Conover J.L."/>
            <person name="Sanders W.S."/>
            <person name="Peterson D.G."/>
            <person name="Frelichowski J.E."/>
            <person name="Scheffler J.A."/>
            <person name="Scheffler B.E."/>
            <person name="Wendel J.F."/>
        </authorList>
    </citation>
    <scope>NUCLEOTIDE SEQUENCE [LARGE SCALE GENOMIC DNA]</scope>
    <source>
        <strain evidence="1">8</strain>
        <tissue evidence="1">Leaf</tissue>
    </source>
</reference>
<dbReference type="PANTHER" id="PTHR37245:SF4">
    <property type="entry name" value="PAMP-INDUCED SECRETED PEPTIDE 1"/>
    <property type="match status" value="1"/>
</dbReference>
<comment type="caution">
    <text evidence="1">The sequence shown here is derived from an EMBL/GenBank/DDBJ whole genome shotgun (WGS) entry which is preliminary data.</text>
</comment>
<proteinExistence type="predicted"/>
<gene>
    <name evidence="1" type="ORF">Gotri_004058</name>
</gene>
<evidence type="ECO:0000313" key="1">
    <source>
        <dbReference type="EMBL" id="MBA0779872.1"/>
    </source>
</evidence>